<dbReference type="STRING" id="1752398.A8M32_15255"/>
<sequence length="332" mass="35680">MFRRSLAVLLMLASTGVQAEAPGGIALVRSRQITEFKVGSGTAVFGALEFIGGIEMTSPNSLFGALSSIRFRPDGRSFVAVLDTGHWVEGAVIRDDAGRLSGLTDLRITSMTDGSGAAQREKWRVDAEGLALRDGEAVVSFEQSHRVDVYPNPGFSSSRPVRQLSLPFPVEELRNNGGLETVAIAPKHGPLVGSAVVVSERSVDTSDNLLAGILEGPMRGAFTVVRHNPYAVTDGAFLPNGDLLLLERRFNFASGLGMRIRRIAGGDIRPGAVVDGEVLIEADMGYQIDNMEALDVVTTPDGETRLILVSDDNHSILERNLMLEFRLGSYSN</sequence>
<dbReference type="Proteomes" id="UP000094342">
    <property type="component" value="Unassembled WGS sequence"/>
</dbReference>
<dbReference type="PIRSF" id="PIRSF031900">
    <property type="entry name" value="UCP031900"/>
    <property type="match status" value="1"/>
</dbReference>
<dbReference type="InterPro" id="IPR027372">
    <property type="entry name" value="Phytase-like_dom"/>
</dbReference>
<gene>
    <name evidence="1" type="ORF">A8M32_15255</name>
</gene>
<evidence type="ECO:0000313" key="2">
    <source>
        <dbReference type="Proteomes" id="UP000094342"/>
    </source>
</evidence>
<accession>A0A1E3VCS3</accession>
<comment type="caution">
    <text evidence="1">The sequence shown here is derived from an EMBL/GenBank/DDBJ whole genome shotgun (WGS) entry which is preliminary data.</text>
</comment>
<reference evidence="2" key="1">
    <citation type="submission" date="2016-05" db="EMBL/GenBank/DDBJ databases">
        <authorList>
            <person name="Li Y."/>
        </authorList>
    </citation>
    <scope>NUCLEOTIDE SEQUENCE [LARGE SCALE GENOMIC DNA]</scope>
    <source>
        <strain evidence="2">YIC4027</strain>
    </source>
</reference>
<dbReference type="Pfam" id="PF13449">
    <property type="entry name" value="Phytase-like"/>
    <property type="match status" value="1"/>
</dbReference>
<dbReference type="AlphaFoldDB" id="A0A1E3VCS3"/>
<evidence type="ECO:0000313" key="1">
    <source>
        <dbReference type="EMBL" id="ODR90666.1"/>
    </source>
</evidence>
<dbReference type="OrthoDB" id="9798693at2"/>
<keyword evidence="2" id="KW-1185">Reference proteome</keyword>
<dbReference type="InterPro" id="IPR014567">
    <property type="entry name" value="UCP031900"/>
</dbReference>
<organism evidence="1 2">
    <name type="scientific">Sinorhizobium alkalisoli</name>
    <dbReference type="NCBI Taxonomy" id="1752398"/>
    <lineage>
        <taxon>Bacteria</taxon>
        <taxon>Pseudomonadati</taxon>
        <taxon>Pseudomonadota</taxon>
        <taxon>Alphaproteobacteria</taxon>
        <taxon>Hyphomicrobiales</taxon>
        <taxon>Rhizobiaceae</taxon>
        <taxon>Sinorhizobium/Ensifer group</taxon>
        <taxon>Sinorhizobium</taxon>
    </lineage>
</organism>
<dbReference type="RefSeq" id="WP_069459243.1">
    <property type="nucleotide sequence ID" value="NZ_CP034909.1"/>
</dbReference>
<name>A0A1E3VCS3_9HYPH</name>
<proteinExistence type="predicted"/>
<protein>
    <submittedName>
        <fullName evidence="1">Uncharacterized protein</fullName>
    </submittedName>
</protein>
<dbReference type="EMBL" id="LYBW01000058">
    <property type="protein sequence ID" value="ODR90666.1"/>
    <property type="molecule type" value="Genomic_DNA"/>
</dbReference>